<dbReference type="AlphaFoldDB" id="A0A2L0X1T0"/>
<evidence type="ECO:0000313" key="4">
    <source>
        <dbReference type="Proteomes" id="UP000253772"/>
    </source>
</evidence>
<sequence length="65" mass="7080">MNSVTFVGYGLAFLIAVIIAARWIYLHHPALRDSNLDPPRKSPGNKPAATGPEVLDTATRPLPRD</sequence>
<feature type="region of interest" description="Disordered" evidence="1">
    <location>
        <begin position="31"/>
        <end position="65"/>
    </location>
</feature>
<keyword evidence="2" id="KW-0472">Membrane</keyword>
<dbReference type="GeneID" id="60823873"/>
<proteinExistence type="predicted"/>
<feature type="transmembrane region" description="Helical" evidence="2">
    <location>
        <begin position="6"/>
        <end position="25"/>
    </location>
</feature>
<feature type="compositionally biased region" description="Basic and acidic residues" evidence="1">
    <location>
        <begin position="31"/>
        <end position="40"/>
    </location>
</feature>
<gene>
    <name evidence="3" type="ORF">DDF84_024335</name>
</gene>
<dbReference type="OrthoDB" id="9954002at2"/>
<reference evidence="3 4" key="1">
    <citation type="submission" date="2019-03" db="EMBL/GenBank/DDBJ databases">
        <title>Comparative insights into the high quality Complete genome sequence of highly metal resistant Cupriavidus metallidurans strain BS1 isolated from a gold-copper mine.</title>
        <authorList>
            <person name="Mazhar H.S."/>
            <person name="Rensing C."/>
        </authorList>
    </citation>
    <scope>NUCLEOTIDE SEQUENCE [LARGE SCALE GENOMIC DNA]</scope>
    <source>
        <strain evidence="3 4">BS1</strain>
    </source>
</reference>
<keyword evidence="2" id="KW-0812">Transmembrane</keyword>
<dbReference type="EMBL" id="CP037901">
    <property type="protein sequence ID" value="QBP12802.1"/>
    <property type="molecule type" value="Genomic_DNA"/>
</dbReference>
<organism evidence="3 4">
    <name type="scientific">Cupriavidus metallidurans</name>
    <dbReference type="NCBI Taxonomy" id="119219"/>
    <lineage>
        <taxon>Bacteria</taxon>
        <taxon>Pseudomonadati</taxon>
        <taxon>Pseudomonadota</taxon>
        <taxon>Betaproteobacteria</taxon>
        <taxon>Burkholderiales</taxon>
        <taxon>Burkholderiaceae</taxon>
        <taxon>Cupriavidus</taxon>
    </lineage>
</organism>
<evidence type="ECO:0000313" key="3">
    <source>
        <dbReference type="EMBL" id="QBP12802.1"/>
    </source>
</evidence>
<keyword evidence="2" id="KW-1133">Transmembrane helix</keyword>
<evidence type="ECO:0000256" key="2">
    <source>
        <dbReference type="SAM" id="Phobius"/>
    </source>
</evidence>
<dbReference type="Proteomes" id="UP000253772">
    <property type="component" value="Chromosome c2"/>
</dbReference>
<accession>A0A2L0X1T0</accession>
<dbReference type="RefSeq" id="WP_008641463.1">
    <property type="nucleotide sequence ID" value="NZ_CP026544.1"/>
</dbReference>
<name>A0A2L0X1T0_9BURK</name>
<evidence type="ECO:0000256" key="1">
    <source>
        <dbReference type="SAM" id="MobiDB-lite"/>
    </source>
</evidence>
<protein>
    <submittedName>
        <fullName evidence="3">Uncharacterized protein</fullName>
    </submittedName>
</protein>